<feature type="transmembrane region" description="Helical" evidence="8">
    <location>
        <begin position="354"/>
        <end position="377"/>
    </location>
</feature>
<keyword evidence="5 6" id="KW-0472">Membrane</keyword>
<dbReference type="GO" id="GO:0005794">
    <property type="term" value="C:Golgi apparatus"/>
    <property type="evidence" value="ECO:0007669"/>
    <property type="project" value="TreeGrafter"/>
</dbReference>
<feature type="compositionally biased region" description="Polar residues" evidence="7">
    <location>
        <begin position="1"/>
        <end position="13"/>
    </location>
</feature>
<dbReference type="GO" id="GO:0005886">
    <property type="term" value="C:plasma membrane"/>
    <property type="evidence" value="ECO:0007669"/>
    <property type="project" value="TreeGrafter"/>
</dbReference>
<keyword evidence="10" id="KW-1185">Reference proteome</keyword>
<keyword evidence="4 8" id="KW-1133">Transmembrane helix</keyword>
<evidence type="ECO:0000256" key="1">
    <source>
        <dbReference type="ARBA" id="ARBA00004141"/>
    </source>
</evidence>
<gene>
    <name evidence="9" type="ORF">CTAYLR_003477</name>
</gene>
<name>A0AAD7U961_9STRA</name>
<feature type="region of interest" description="Disordered" evidence="7">
    <location>
        <begin position="1"/>
        <end position="26"/>
    </location>
</feature>
<feature type="transmembrane region" description="Helical" evidence="8">
    <location>
        <begin position="46"/>
        <end position="68"/>
    </location>
</feature>
<proteinExistence type="inferred from homology"/>
<dbReference type="PANTHER" id="PTHR10926">
    <property type="entry name" value="CELL CYCLE CONTROL PROTEIN 50"/>
    <property type="match status" value="1"/>
</dbReference>
<evidence type="ECO:0000256" key="8">
    <source>
        <dbReference type="SAM" id="Phobius"/>
    </source>
</evidence>
<evidence type="ECO:0000256" key="4">
    <source>
        <dbReference type="ARBA" id="ARBA00022989"/>
    </source>
</evidence>
<comment type="caution">
    <text evidence="9">The sequence shown here is derived from an EMBL/GenBank/DDBJ whole genome shotgun (WGS) entry which is preliminary data.</text>
</comment>
<protein>
    <submittedName>
        <fullName evidence="9">Uncharacterized protein</fullName>
    </submittedName>
</protein>
<comment type="subcellular location">
    <subcellularLocation>
        <location evidence="1">Membrane</location>
        <topology evidence="1">Multi-pass membrane protein</topology>
    </subcellularLocation>
</comment>
<dbReference type="InterPro" id="IPR005045">
    <property type="entry name" value="CDC50/LEM3_fam"/>
</dbReference>
<dbReference type="Proteomes" id="UP001230188">
    <property type="component" value="Unassembled WGS sequence"/>
</dbReference>
<dbReference type="GO" id="GO:0005783">
    <property type="term" value="C:endoplasmic reticulum"/>
    <property type="evidence" value="ECO:0007669"/>
    <property type="project" value="TreeGrafter"/>
</dbReference>
<evidence type="ECO:0000313" key="10">
    <source>
        <dbReference type="Proteomes" id="UP001230188"/>
    </source>
</evidence>
<dbReference type="EMBL" id="JAQMWT010000529">
    <property type="protein sequence ID" value="KAJ8600115.1"/>
    <property type="molecule type" value="Genomic_DNA"/>
</dbReference>
<organism evidence="9 10">
    <name type="scientific">Chrysophaeum taylorii</name>
    <dbReference type="NCBI Taxonomy" id="2483200"/>
    <lineage>
        <taxon>Eukaryota</taxon>
        <taxon>Sar</taxon>
        <taxon>Stramenopiles</taxon>
        <taxon>Ochrophyta</taxon>
        <taxon>Pelagophyceae</taxon>
        <taxon>Pelagomonadales</taxon>
        <taxon>Pelagomonadaceae</taxon>
        <taxon>Chrysophaeum</taxon>
    </lineage>
</organism>
<keyword evidence="3 8" id="KW-0812">Transmembrane</keyword>
<accession>A0AAD7U961</accession>
<evidence type="ECO:0000313" key="9">
    <source>
        <dbReference type="EMBL" id="KAJ8600115.1"/>
    </source>
</evidence>
<dbReference type="Pfam" id="PF03381">
    <property type="entry name" value="CDC50"/>
    <property type="match status" value="1"/>
</dbReference>
<evidence type="ECO:0000256" key="3">
    <source>
        <dbReference type="ARBA" id="ARBA00022692"/>
    </source>
</evidence>
<evidence type="ECO:0000256" key="7">
    <source>
        <dbReference type="SAM" id="MobiDB-lite"/>
    </source>
</evidence>
<dbReference type="PIRSF" id="PIRSF015840">
    <property type="entry name" value="DUF284_TM_euk"/>
    <property type="match status" value="1"/>
</dbReference>
<dbReference type="PANTHER" id="PTHR10926:SF0">
    <property type="entry name" value="CDC50, ISOFORM A"/>
    <property type="match status" value="1"/>
</dbReference>
<reference evidence="9" key="1">
    <citation type="submission" date="2023-01" db="EMBL/GenBank/DDBJ databases">
        <title>Metagenome sequencing of chrysophaentin producing Chrysophaeum taylorii.</title>
        <authorList>
            <person name="Davison J."/>
            <person name="Bewley C."/>
        </authorList>
    </citation>
    <scope>NUCLEOTIDE SEQUENCE</scope>
    <source>
        <strain evidence="9">NIES-1699</strain>
    </source>
</reference>
<evidence type="ECO:0000256" key="5">
    <source>
        <dbReference type="ARBA" id="ARBA00023136"/>
    </source>
</evidence>
<evidence type="ECO:0000256" key="2">
    <source>
        <dbReference type="ARBA" id="ARBA00009457"/>
    </source>
</evidence>
<comment type="similarity">
    <text evidence="2 6">Belongs to the CDC50/LEM3 family.</text>
</comment>
<sequence length="397" mass="45088">MELSDMATSSERGSSIRRRQRTKRPVDSAFRQQKLSAFQPILTPRVIILTLGVIGCACVLTGSMVVVLSQKVVQAKVQYDGVDTASRYEACKVDGFDQFRRCEVRLKVPRKMRSPVDVYYELSNVRQNHRRYSTSINFYQLMGDQKDRNELSSCAPLKVNESRTLNPCGLIANSMFSDKFDLTSHTMKERGIALWSDKKKLDQPDDFDYAVVDDDDDVSGCVFEPCDDALCSKYGLPATCFGYECQDYEFENGKCDTGDAALFYYPEPYDYQYLWQTYPYLVSPLVGVKNEHFIVWMRTAALPHFRKIYGRITHTLHEHEVLTFNVTANFWARKFDGRKWLVVSTQGPIGGKNIVLGVGYLILGAVCLSLSLAFLALQHTQPRRVGDVSQAITTLRA</sequence>
<evidence type="ECO:0000256" key="6">
    <source>
        <dbReference type="PIRNR" id="PIRNR015840"/>
    </source>
</evidence>
<dbReference type="AlphaFoldDB" id="A0AAD7U961"/>